<feature type="transmembrane region" description="Helical" evidence="2">
    <location>
        <begin position="19"/>
        <end position="37"/>
    </location>
</feature>
<proteinExistence type="predicted"/>
<evidence type="ECO:0000313" key="3">
    <source>
        <dbReference type="EMBL" id="NIY72492.1"/>
    </source>
</evidence>
<protein>
    <submittedName>
        <fullName evidence="3">Uncharacterized protein</fullName>
    </submittedName>
</protein>
<evidence type="ECO:0000313" key="4">
    <source>
        <dbReference type="Proteomes" id="UP000709466"/>
    </source>
</evidence>
<evidence type="ECO:0000256" key="2">
    <source>
        <dbReference type="SAM" id="Phobius"/>
    </source>
</evidence>
<dbReference type="EMBL" id="JAATOP010000005">
    <property type="protein sequence ID" value="NIY72492.1"/>
    <property type="molecule type" value="Genomic_DNA"/>
</dbReference>
<keyword evidence="2" id="KW-0812">Transmembrane</keyword>
<gene>
    <name evidence="3" type="ORF">HCZ30_08590</name>
</gene>
<name>A0ABX0W0R2_9RHOB</name>
<keyword evidence="2" id="KW-0472">Membrane</keyword>
<dbReference type="Proteomes" id="UP000709466">
    <property type="component" value="Unassembled WGS sequence"/>
</dbReference>
<keyword evidence="4" id="KW-1185">Reference proteome</keyword>
<reference evidence="3 4" key="1">
    <citation type="submission" date="2020-03" db="EMBL/GenBank/DDBJ databases">
        <title>Bacterial isolates of synthetic phycosphere.</title>
        <authorList>
            <person name="Fu H."/>
            <person name="Moran M.A."/>
        </authorList>
    </citation>
    <scope>NUCLEOTIDE SEQUENCE [LARGE SCALE GENOMIC DNA]</scope>
    <source>
        <strain evidence="3 4">HF1</strain>
    </source>
</reference>
<feature type="compositionally biased region" description="Polar residues" evidence="1">
    <location>
        <begin position="56"/>
        <end position="68"/>
    </location>
</feature>
<feature type="region of interest" description="Disordered" evidence="1">
    <location>
        <begin position="46"/>
        <end position="68"/>
    </location>
</feature>
<keyword evidence="2" id="KW-1133">Transmembrane helix</keyword>
<comment type="caution">
    <text evidence="3">The sequence shown here is derived from an EMBL/GenBank/DDBJ whole genome shotgun (WGS) entry which is preliminary data.</text>
</comment>
<organism evidence="3 4">
    <name type="scientific">Marivivens donghaensis</name>
    <dbReference type="NCBI Taxonomy" id="1699413"/>
    <lineage>
        <taxon>Bacteria</taxon>
        <taxon>Pseudomonadati</taxon>
        <taxon>Pseudomonadota</taxon>
        <taxon>Alphaproteobacteria</taxon>
        <taxon>Rhodobacterales</taxon>
        <taxon>Paracoccaceae</taxon>
        <taxon>Marivivens group</taxon>
        <taxon>Marivivens</taxon>
    </lineage>
</organism>
<sequence>MSAPDTNLKKQEKRHSGPLIGMGIAVAIVVVVFFAWMGGVFSGGMPADTVAPGTDTEATTVDPVTNGG</sequence>
<evidence type="ECO:0000256" key="1">
    <source>
        <dbReference type="SAM" id="MobiDB-lite"/>
    </source>
</evidence>
<dbReference type="RefSeq" id="WP_167637863.1">
    <property type="nucleotide sequence ID" value="NZ_JAATOP010000005.1"/>
</dbReference>
<accession>A0ABX0W0R2</accession>